<evidence type="ECO:0000256" key="2">
    <source>
        <dbReference type="SAM" id="Phobius"/>
    </source>
</evidence>
<keyword evidence="3" id="KW-0732">Signal</keyword>
<feature type="compositionally biased region" description="Gly residues" evidence="1">
    <location>
        <begin position="53"/>
        <end position="65"/>
    </location>
</feature>
<feature type="transmembrane region" description="Helical" evidence="2">
    <location>
        <begin position="269"/>
        <end position="286"/>
    </location>
</feature>
<keyword evidence="2" id="KW-0812">Transmembrane</keyword>
<evidence type="ECO:0000256" key="1">
    <source>
        <dbReference type="SAM" id="MobiDB-lite"/>
    </source>
</evidence>
<dbReference type="EMBL" id="JH711586">
    <property type="protein sequence ID" value="EIW76280.1"/>
    <property type="molecule type" value="Genomic_DNA"/>
</dbReference>
<feature type="compositionally biased region" description="Basic and acidic residues" evidence="1">
    <location>
        <begin position="290"/>
        <end position="300"/>
    </location>
</feature>
<feature type="region of interest" description="Disordered" evidence="1">
    <location>
        <begin position="290"/>
        <end position="357"/>
    </location>
</feature>
<feature type="signal peptide" evidence="3">
    <location>
        <begin position="1"/>
        <end position="19"/>
    </location>
</feature>
<dbReference type="Proteomes" id="UP000053558">
    <property type="component" value="Unassembled WGS sequence"/>
</dbReference>
<accession>A0A5M3MBT2</accession>
<sequence length="357" mass="38406">MTPLGLLTAFCACAGFAHAQYFSQGWAPGQPVPSVADFQAARPASASVVPPTGAGGASQEGGGGHKLPKQGLLDTLVTNGPVSALSGLLGLNLSGAPAVEWDARIPLITDENYDEVIVNEEMDDEEAMERVWFLVVTVTAGSPEGVSKFVDDVFDKTYNLTLDTGDLPHVRFGRIDYINVTAITTKWNMWSAPWLVVLKDRGRTLRFYRAGQQKLTPEMLYDLLKDESWRARDPWHSIYGPGGQREWALDYLATVLAAQYRYINKLPKWVLYILSGGVVSVVINFLHKPDAGKNKGEQKQGGKTTAVTAKDKKTTAVSAKEPPPAAPAGAGTSTGTGTSQSRSGTPSKGASKRKNKK</sequence>
<organism evidence="4 5">
    <name type="scientific">Coniophora puteana (strain RWD-64-598)</name>
    <name type="common">Brown rot fungus</name>
    <dbReference type="NCBI Taxonomy" id="741705"/>
    <lineage>
        <taxon>Eukaryota</taxon>
        <taxon>Fungi</taxon>
        <taxon>Dikarya</taxon>
        <taxon>Basidiomycota</taxon>
        <taxon>Agaricomycotina</taxon>
        <taxon>Agaricomycetes</taxon>
        <taxon>Agaricomycetidae</taxon>
        <taxon>Boletales</taxon>
        <taxon>Coniophorineae</taxon>
        <taxon>Coniophoraceae</taxon>
        <taxon>Coniophora</taxon>
    </lineage>
</organism>
<dbReference type="RefSeq" id="XP_007773528.1">
    <property type="nucleotide sequence ID" value="XM_007775338.1"/>
</dbReference>
<evidence type="ECO:0008006" key="6">
    <source>
        <dbReference type="Google" id="ProtNLM"/>
    </source>
</evidence>
<evidence type="ECO:0000313" key="4">
    <source>
        <dbReference type="EMBL" id="EIW76280.1"/>
    </source>
</evidence>
<dbReference type="KEGG" id="cput:CONPUDRAFT_111124"/>
<feature type="compositionally biased region" description="Low complexity" evidence="1">
    <location>
        <begin position="327"/>
        <end position="347"/>
    </location>
</feature>
<reference evidence="5" key="1">
    <citation type="journal article" date="2012" name="Science">
        <title>The Paleozoic origin of enzymatic lignin decomposition reconstructed from 31 fungal genomes.</title>
        <authorList>
            <person name="Floudas D."/>
            <person name="Binder M."/>
            <person name="Riley R."/>
            <person name="Barry K."/>
            <person name="Blanchette R.A."/>
            <person name="Henrissat B."/>
            <person name="Martinez A.T."/>
            <person name="Otillar R."/>
            <person name="Spatafora J.W."/>
            <person name="Yadav J.S."/>
            <person name="Aerts A."/>
            <person name="Benoit I."/>
            <person name="Boyd A."/>
            <person name="Carlson A."/>
            <person name="Copeland A."/>
            <person name="Coutinho P.M."/>
            <person name="de Vries R.P."/>
            <person name="Ferreira P."/>
            <person name="Findley K."/>
            <person name="Foster B."/>
            <person name="Gaskell J."/>
            <person name="Glotzer D."/>
            <person name="Gorecki P."/>
            <person name="Heitman J."/>
            <person name="Hesse C."/>
            <person name="Hori C."/>
            <person name="Igarashi K."/>
            <person name="Jurgens J.A."/>
            <person name="Kallen N."/>
            <person name="Kersten P."/>
            <person name="Kohler A."/>
            <person name="Kuees U."/>
            <person name="Kumar T.K.A."/>
            <person name="Kuo A."/>
            <person name="LaButti K."/>
            <person name="Larrondo L.F."/>
            <person name="Lindquist E."/>
            <person name="Ling A."/>
            <person name="Lombard V."/>
            <person name="Lucas S."/>
            <person name="Lundell T."/>
            <person name="Martin R."/>
            <person name="McLaughlin D.J."/>
            <person name="Morgenstern I."/>
            <person name="Morin E."/>
            <person name="Murat C."/>
            <person name="Nagy L.G."/>
            <person name="Nolan M."/>
            <person name="Ohm R.A."/>
            <person name="Patyshakuliyeva A."/>
            <person name="Rokas A."/>
            <person name="Ruiz-Duenas F.J."/>
            <person name="Sabat G."/>
            <person name="Salamov A."/>
            <person name="Samejima M."/>
            <person name="Schmutz J."/>
            <person name="Slot J.C."/>
            <person name="St John F."/>
            <person name="Stenlid J."/>
            <person name="Sun H."/>
            <person name="Sun S."/>
            <person name="Syed K."/>
            <person name="Tsang A."/>
            <person name="Wiebenga A."/>
            <person name="Young D."/>
            <person name="Pisabarro A."/>
            <person name="Eastwood D.C."/>
            <person name="Martin F."/>
            <person name="Cullen D."/>
            <person name="Grigoriev I.V."/>
            <person name="Hibbett D.S."/>
        </authorList>
    </citation>
    <scope>NUCLEOTIDE SEQUENCE [LARGE SCALE GENOMIC DNA]</scope>
    <source>
        <strain evidence="5">RWD-64-598 SS2</strain>
    </source>
</reference>
<gene>
    <name evidence="4" type="ORF">CONPUDRAFT_111124</name>
</gene>
<dbReference type="OMA" id="PNVRWGR"/>
<keyword evidence="5" id="KW-1185">Reference proteome</keyword>
<dbReference type="AlphaFoldDB" id="A0A5M3MBT2"/>
<keyword evidence="2" id="KW-1133">Transmembrane helix</keyword>
<comment type="caution">
    <text evidence="4">The sequence shown here is derived from an EMBL/GenBank/DDBJ whole genome shotgun (WGS) entry which is preliminary data.</text>
</comment>
<evidence type="ECO:0000256" key="3">
    <source>
        <dbReference type="SAM" id="SignalP"/>
    </source>
</evidence>
<protein>
    <recommendedName>
        <fullName evidence="6">Thioredoxin domain-containing protein</fullName>
    </recommendedName>
</protein>
<feature type="chain" id="PRO_5024385774" description="Thioredoxin domain-containing protein" evidence="3">
    <location>
        <begin position="20"/>
        <end position="357"/>
    </location>
</feature>
<dbReference type="GeneID" id="19198872"/>
<keyword evidence="2" id="KW-0472">Membrane</keyword>
<proteinExistence type="predicted"/>
<feature type="region of interest" description="Disordered" evidence="1">
    <location>
        <begin position="46"/>
        <end position="65"/>
    </location>
</feature>
<evidence type="ECO:0000313" key="5">
    <source>
        <dbReference type="Proteomes" id="UP000053558"/>
    </source>
</evidence>
<dbReference type="OrthoDB" id="2502001at2759"/>
<name>A0A5M3MBT2_CONPW</name>